<dbReference type="Gene3D" id="2.40.10.170">
    <property type="match status" value="1"/>
</dbReference>
<keyword evidence="7" id="KW-0406">Ion transport</keyword>
<name>A0A1F8B906_9BACT</name>
<dbReference type="InterPro" id="IPR036121">
    <property type="entry name" value="ATPase_F1/V1/A1_a/bsu_N_sf"/>
</dbReference>
<dbReference type="InterPro" id="IPR024034">
    <property type="entry name" value="ATPase_F1/V1_b/a_C"/>
</dbReference>
<reference evidence="12 13" key="1">
    <citation type="journal article" date="2016" name="Nat. Commun.">
        <title>Thousands of microbial genomes shed light on interconnected biogeochemical processes in an aquifer system.</title>
        <authorList>
            <person name="Anantharaman K."/>
            <person name="Brown C.T."/>
            <person name="Hug L.A."/>
            <person name="Sharon I."/>
            <person name="Castelle C.J."/>
            <person name="Probst A.J."/>
            <person name="Thomas B.C."/>
            <person name="Singh A."/>
            <person name="Wilkins M.J."/>
            <person name="Karaoz U."/>
            <person name="Brodie E.L."/>
            <person name="Williams K.H."/>
            <person name="Hubbard S.S."/>
            <person name="Banfield J.F."/>
        </authorList>
    </citation>
    <scope>NUCLEOTIDE SEQUENCE [LARGE SCALE GENOMIC DNA]</scope>
</reference>
<keyword evidence="4" id="KW-0547">Nucleotide-binding</keyword>
<gene>
    <name evidence="12" type="ORF">A2892_00875</name>
</gene>
<evidence type="ECO:0000256" key="6">
    <source>
        <dbReference type="ARBA" id="ARBA00022967"/>
    </source>
</evidence>
<comment type="caution">
    <text evidence="12">The sequence shown here is derived from an EMBL/GenBank/DDBJ whole genome shotgun (WGS) entry which is preliminary data.</text>
</comment>
<accession>A0A1F8B906</accession>
<dbReference type="InterPro" id="IPR005722">
    <property type="entry name" value="ATP_synth_F1_bsu"/>
</dbReference>
<dbReference type="SUPFAM" id="SSF52540">
    <property type="entry name" value="P-loop containing nucleoside triphosphate hydrolases"/>
    <property type="match status" value="1"/>
</dbReference>
<dbReference type="InterPro" id="IPR027417">
    <property type="entry name" value="P-loop_NTPase"/>
</dbReference>
<dbReference type="GO" id="GO:0045259">
    <property type="term" value="C:proton-transporting ATP synthase complex"/>
    <property type="evidence" value="ECO:0007669"/>
    <property type="project" value="UniProtKB-KW"/>
</dbReference>
<dbReference type="STRING" id="1802517.A2892_00875"/>
<organism evidence="12 13">
    <name type="scientific">Candidatus Woesebacteria bacterium RIFCSPLOWO2_01_FULL_39_10b</name>
    <dbReference type="NCBI Taxonomy" id="1802517"/>
    <lineage>
        <taxon>Bacteria</taxon>
        <taxon>Candidatus Woeseibacteriota</taxon>
    </lineage>
</organism>
<dbReference type="Gene3D" id="1.10.1140.10">
    <property type="entry name" value="Bovine Mitochondrial F1-atpase, Atp Synthase Beta Chain, Chain D, domain 3"/>
    <property type="match status" value="1"/>
</dbReference>
<dbReference type="InterPro" id="IPR000194">
    <property type="entry name" value="ATPase_F1/V1/A1_a/bsu_nucl-bd"/>
</dbReference>
<dbReference type="PROSITE" id="PS00152">
    <property type="entry name" value="ATPASE_ALPHA_BETA"/>
    <property type="match status" value="1"/>
</dbReference>
<evidence type="ECO:0000256" key="5">
    <source>
        <dbReference type="ARBA" id="ARBA00022840"/>
    </source>
</evidence>
<comment type="subcellular location">
    <subcellularLocation>
        <location evidence="1">Membrane</location>
    </subcellularLocation>
</comment>
<evidence type="ECO:0000256" key="7">
    <source>
        <dbReference type="ARBA" id="ARBA00023065"/>
    </source>
</evidence>
<dbReference type="AlphaFoldDB" id="A0A1F8B906"/>
<dbReference type="InterPro" id="IPR050053">
    <property type="entry name" value="ATPase_alpha/beta_chains"/>
</dbReference>
<dbReference type="InterPro" id="IPR003593">
    <property type="entry name" value="AAA+_ATPase"/>
</dbReference>
<dbReference type="InterPro" id="IPR020003">
    <property type="entry name" value="ATPase_a/bsu_AS"/>
</dbReference>
<dbReference type="GO" id="GO:0046933">
    <property type="term" value="F:proton-transporting ATP synthase activity, rotational mechanism"/>
    <property type="evidence" value="ECO:0007669"/>
    <property type="project" value="InterPro"/>
</dbReference>
<dbReference type="Pfam" id="PF22919">
    <property type="entry name" value="ATP-synt_VA_C"/>
    <property type="match status" value="1"/>
</dbReference>
<dbReference type="EMBL" id="MGHD01000013">
    <property type="protein sequence ID" value="OGM59828.1"/>
    <property type="molecule type" value="Genomic_DNA"/>
</dbReference>
<evidence type="ECO:0000256" key="9">
    <source>
        <dbReference type="ARBA" id="ARBA00023196"/>
    </source>
</evidence>
<dbReference type="SMART" id="SM00382">
    <property type="entry name" value="AAA"/>
    <property type="match status" value="1"/>
</dbReference>
<evidence type="ECO:0000256" key="1">
    <source>
        <dbReference type="ARBA" id="ARBA00004370"/>
    </source>
</evidence>
<keyword evidence="3" id="KW-0813">Transport</keyword>
<keyword evidence="9" id="KW-0139">CF(1)</keyword>
<comment type="similarity">
    <text evidence="2">Belongs to the ATPase alpha/beta chains family.</text>
</comment>
<evidence type="ECO:0000256" key="10">
    <source>
        <dbReference type="ARBA" id="ARBA00023310"/>
    </source>
</evidence>
<evidence type="ECO:0000259" key="11">
    <source>
        <dbReference type="SMART" id="SM00382"/>
    </source>
</evidence>
<keyword evidence="8" id="KW-0472">Membrane</keyword>
<evidence type="ECO:0000313" key="13">
    <source>
        <dbReference type="Proteomes" id="UP000176404"/>
    </source>
</evidence>
<dbReference type="Pfam" id="PF00006">
    <property type="entry name" value="ATP-synt_ab"/>
    <property type="match status" value="1"/>
</dbReference>
<dbReference type="GO" id="GO:0005524">
    <property type="term" value="F:ATP binding"/>
    <property type="evidence" value="ECO:0007669"/>
    <property type="project" value="UniProtKB-KW"/>
</dbReference>
<evidence type="ECO:0000313" key="12">
    <source>
        <dbReference type="EMBL" id="OGM59828.1"/>
    </source>
</evidence>
<dbReference type="PANTHER" id="PTHR15184">
    <property type="entry name" value="ATP SYNTHASE"/>
    <property type="match status" value="1"/>
</dbReference>
<evidence type="ECO:0000256" key="8">
    <source>
        <dbReference type="ARBA" id="ARBA00023136"/>
    </source>
</evidence>
<feature type="domain" description="AAA+ ATPase" evidence="11">
    <location>
        <begin position="142"/>
        <end position="329"/>
    </location>
</feature>
<dbReference type="InterPro" id="IPR055190">
    <property type="entry name" value="ATP-synt_VA_C"/>
</dbReference>
<dbReference type="SUPFAM" id="SSF47917">
    <property type="entry name" value="C-terminal domain of alpha and beta subunits of F1 ATP synthase"/>
    <property type="match status" value="1"/>
</dbReference>
<sequence length="459" mass="50925">MDKNIGEIISIKGQIVEVKFFNRKPAINDLLFLQGDPDIKLEVYASSGPDTFYCLALSRTNKLFRGAKIVNSEMPILFPLGEELLGRVVDIFGRPIDSGEDIKTQEVSPIHQKTGRRVHIETKQEVLETGIKILDTFAPLLKGGKVGLFGGAGVGKTILLTEVLHNVVDKANQSTVSVFAGIGERAREGLELYEALKESGVSPYSSLIYGPMGENPSVRFMTAYSATTLAEYFRDKKGKDVLFFIDNVYRFAQAGNELSILTGIIPSEDGYQATLESEMADFHERLVSTEDGIITTIEAIYVPNDDILDHGVQAIFPYLESVVVLSRNLYQQGLLPAVDVLASSSTSLNPNMVGDLHFEVAIKAKSMLKQAERLERMVSLVGEQELSNEDQLVFRRAQKIRNYMTQSFFVARSQRGEKGVYVPLKEAVEDLKGIIEGKYDHIPEEKFLFIGAVSDIKNE</sequence>
<dbReference type="Gene3D" id="3.40.50.300">
    <property type="entry name" value="P-loop containing nucleotide triphosphate hydrolases"/>
    <property type="match status" value="1"/>
</dbReference>
<dbReference type="PANTHER" id="PTHR15184:SF71">
    <property type="entry name" value="ATP SYNTHASE SUBUNIT BETA, MITOCHONDRIAL"/>
    <property type="match status" value="1"/>
</dbReference>
<evidence type="ECO:0000256" key="4">
    <source>
        <dbReference type="ARBA" id="ARBA00022741"/>
    </source>
</evidence>
<dbReference type="SUPFAM" id="SSF50615">
    <property type="entry name" value="N-terminal domain of alpha and beta subunits of F1 ATP synthase"/>
    <property type="match status" value="1"/>
</dbReference>
<protein>
    <submittedName>
        <fullName evidence="12">F0F1 ATP synthase subunit beta</fullName>
    </submittedName>
</protein>
<evidence type="ECO:0000256" key="2">
    <source>
        <dbReference type="ARBA" id="ARBA00008936"/>
    </source>
</evidence>
<proteinExistence type="inferred from homology"/>
<keyword evidence="6" id="KW-1278">Translocase</keyword>
<keyword evidence="10" id="KW-0066">ATP synthesis</keyword>
<dbReference type="Proteomes" id="UP000176404">
    <property type="component" value="Unassembled WGS sequence"/>
</dbReference>
<evidence type="ECO:0000256" key="3">
    <source>
        <dbReference type="ARBA" id="ARBA00022448"/>
    </source>
</evidence>
<keyword evidence="5" id="KW-0067">ATP-binding</keyword>
<dbReference type="NCBIfam" id="TIGR01039">
    <property type="entry name" value="atpD"/>
    <property type="match status" value="1"/>
</dbReference>